<protein>
    <submittedName>
        <fullName evidence="2">Capsid protein</fullName>
    </submittedName>
</protein>
<accession>A0A8K1HHQ7</accession>
<feature type="region of interest" description="Disordered" evidence="1">
    <location>
        <begin position="1"/>
        <end position="30"/>
    </location>
</feature>
<feature type="compositionally biased region" description="Basic residues" evidence="1">
    <location>
        <begin position="1"/>
        <end position="21"/>
    </location>
</feature>
<evidence type="ECO:0000256" key="1">
    <source>
        <dbReference type="SAM" id="MobiDB-lite"/>
    </source>
</evidence>
<sequence>MPFSRRRVRRPTRGGYRRRQSSARTSSYRKSYTRRIVGRAVRRVRRSTYRRRVLNTSTNKKRDSMVTAIKFLDSTDVLTPTAQYQITTAGFSPSVFVFSPTMRWKRDVDSSLPSNSIREKDENFVVGLKEKLRFATDTSSPWLWRRICFSMYGVDLWQYPTAPGAYALKLPAVDANTIPTGAYRVFMKLDGTDTDTPERVYIRGNLYTHIFRGLQNVDWSNPFTAPIDSNKVKLHSDTTTRIASSSDSGQFRILNRWHPIRKNVIYNDIENGKATEPNGWSVESRKSMGDYYIVDMFLNAGEDNENNLSFGSDATYYWHER</sequence>
<name>A0A8K1HHQ7_9VIRU</name>
<organism evidence="2">
    <name type="scientific">Red panda feces-associated genomovirus</name>
    <dbReference type="NCBI Taxonomy" id="2863991"/>
    <lineage>
        <taxon>Viruses</taxon>
        <taxon>Monodnaviria</taxon>
        <taxon>Shotokuvirae</taxon>
        <taxon>Cressdnaviricota</taxon>
        <taxon>Repensiviricetes</taxon>
        <taxon>Geplafuvirales</taxon>
        <taxon>Genomoviridae</taxon>
    </lineage>
</organism>
<reference evidence="2" key="1">
    <citation type="submission" date="2021-07" db="EMBL/GenBank/DDBJ databases">
        <title>Communication and adaptive evolution of viruses within giant pandas and their associated organisms in a local ecological environment.</title>
        <authorList>
            <person name="Zhao M."/>
            <person name="Liu S."/>
            <person name="Zhang W."/>
        </authorList>
    </citation>
    <scope>NUCLEOTIDE SEQUENCE</scope>
    <source>
        <strain evidence="2">Rpf011geno07-5</strain>
    </source>
</reference>
<proteinExistence type="predicted"/>
<dbReference type="EMBL" id="MZ556203">
    <property type="protein sequence ID" value="UBJ26206.1"/>
    <property type="molecule type" value="Genomic_DNA"/>
</dbReference>
<evidence type="ECO:0000313" key="2">
    <source>
        <dbReference type="EMBL" id="UBJ26206.1"/>
    </source>
</evidence>